<dbReference type="RefSeq" id="WP_184748262.1">
    <property type="nucleotide sequence ID" value="NZ_JACHGJ010000009.1"/>
</dbReference>
<dbReference type="PANTHER" id="PTHR21367">
    <property type="entry name" value="ARGININE-TRNA-PROTEIN TRANSFERASE 1"/>
    <property type="match status" value="1"/>
</dbReference>
<organism evidence="6 7">
    <name type="scientific">Spirochaeta isovalerica</name>
    <dbReference type="NCBI Taxonomy" id="150"/>
    <lineage>
        <taxon>Bacteria</taxon>
        <taxon>Pseudomonadati</taxon>
        <taxon>Spirochaetota</taxon>
        <taxon>Spirochaetia</taxon>
        <taxon>Spirochaetales</taxon>
        <taxon>Spirochaetaceae</taxon>
        <taxon>Spirochaeta</taxon>
    </lineage>
</organism>
<dbReference type="SUPFAM" id="SSF55729">
    <property type="entry name" value="Acyl-CoA N-acyltransferases (Nat)"/>
    <property type="match status" value="1"/>
</dbReference>
<dbReference type="InterPro" id="IPR030700">
    <property type="entry name" value="N-end_Aminoacyl_Trfase"/>
</dbReference>
<gene>
    <name evidence="6" type="ORF">HNR50_003712</name>
</gene>
<dbReference type="InterPro" id="IPR007472">
    <property type="entry name" value="N-end_Aminoacyl_Trfase_C"/>
</dbReference>
<keyword evidence="1" id="KW-0963">Cytoplasm</keyword>
<name>A0A841R9K5_9SPIO</name>
<accession>A0A841R9K5</accession>
<feature type="domain" description="N-end rule aminoacyl transferase C-terminal" evidence="5">
    <location>
        <begin position="103"/>
        <end position="219"/>
    </location>
</feature>
<dbReference type="GO" id="GO:0071596">
    <property type="term" value="P:ubiquitin-dependent protein catabolic process via the N-end rule pathway"/>
    <property type="evidence" value="ECO:0007669"/>
    <property type="project" value="InterPro"/>
</dbReference>
<dbReference type="EMBL" id="JACHGJ010000009">
    <property type="protein sequence ID" value="MBB6482024.1"/>
    <property type="molecule type" value="Genomic_DNA"/>
</dbReference>
<feature type="domain" description="N-end aminoacyl transferase N-terminal" evidence="4">
    <location>
        <begin position="14"/>
        <end position="82"/>
    </location>
</feature>
<dbReference type="NCBIfam" id="NF002346">
    <property type="entry name" value="PRK01305.2-3"/>
    <property type="match status" value="1"/>
</dbReference>
<keyword evidence="7" id="KW-1185">Reference proteome</keyword>
<keyword evidence="3 6" id="KW-0012">Acyltransferase</keyword>
<dbReference type="GO" id="GO:0008914">
    <property type="term" value="F:leucyl-tRNA--protein transferase activity"/>
    <property type="evidence" value="ECO:0007669"/>
    <property type="project" value="InterPro"/>
</dbReference>
<dbReference type="AlphaFoldDB" id="A0A841R9K5"/>
<evidence type="ECO:0000259" key="4">
    <source>
        <dbReference type="Pfam" id="PF04376"/>
    </source>
</evidence>
<evidence type="ECO:0000256" key="2">
    <source>
        <dbReference type="ARBA" id="ARBA00022679"/>
    </source>
</evidence>
<evidence type="ECO:0000259" key="5">
    <source>
        <dbReference type="Pfam" id="PF04377"/>
    </source>
</evidence>
<evidence type="ECO:0000256" key="3">
    <source>
        <dbReference type="ARBA" id="ARBA00023315"/>
    </source>
</evidence>
<dbReference type="Pfam" id="PF04377">
    <property type="entry name" value="ATE_C"/>
    <property type="match status" value="1"/>
</dbReference>
<evidence type="ECO:0000313" key="6">
    <source>
        <dbReference type="EMBL" id="MBB6482024.1"/>
    </source>
</evidence>
<sequence>MILLKEPNISDPVKCPYIEGEEFIQEYFFAYQMNEREFDEFLSAGWRRFGLYFFRPACRGCRKCIPIRTVCSDFKPSKSQRRILRKNESTAVRLSPPRYSDEIFQIYKKHSLVKFGQDSDQDHFQESFFTAAVPSAQSEYYIDGRLAAVGFIDIALHALSSVYFVYDPDYSSYSPGIFSIMKEIEIATELGLDYYNLGYWIRENHSMAYKGNFSPYQTYSWEAGTWSDGDDSISNDSESIPQKEDVE</sequence>
<proteinExistence type="predicted"/>
<protein>
    <submittedName>
        <fullName evidence="6">Arginine-tRNA-protein transferase</fullName>
        <ecNumber evidence="6">2.3.2.8</ecNumber>
    </submittedName>
</protein>
<dbReference type="Pfam" id="PF04376">
    <property type="entry name" value="ATE_N"/>
    <property type="match status" value="1"/>
</dbReference>
<dbReference type="PIRSF" id="PIRSF037208">
    <property type="entry name" value="ATE_pro_prd"/>
    <property type="match status" value="1"/>
</dbReference>
<dbReference type="PANTHER" id="PTHR21367:SF1">
    <property type="entry name" value="ARGINYL-TRNA--PROTEIN TRANSFERASE 1"/>
    <property type="match status" value="1"/>
</dbReference>
<dbReference type="InterPro" id="IPR017138">
    <property type="entry name" value="Asp_Glu_LeuTrfase"/>
</dbReference>
<dbReference type="GO" id="GO:0005737">
    <property type="term" value="C:cytoplasm"/>
    <property type="evidence" value="ECO:0007669"/>
    <property type="project" value="TreeGrafter"/>
</dbReference>
<evidence type="ECO:0000256" key="1">
    <source>
        <dbReference type="ARBA" id="ARBA00022490"/>
    </source>
</evidence>
<reference evidence="6 7" key="1">
    <citation type="submission" date="2020-08" db="EMBL/GenBank/DDBJ databases">
        <title>Genomic Encyclopedia of Type Strains, Phase IV (KMG-IV): sequencing the most valuable type-strain genomes for metagenomic binning, comparative biology and taxonomic classification.</title>
        <authorList>
            <person name="Goeker M."/>
        </authorList>
    </citation>
    <scope>NUCLEOTIDE SEQUENCE [LARGE SCALE GENOMIC DNA]</scope>
    <source>
        <strain evidence="6 7">DSM 2461</strain>
    </source>
</reference>
<dbReference type="Proteomes" id="UP000587760">
    <property type="component" value="Unassembled WGS sequence"/>
</dbReference>
<comment type="caution">
    <text evidence="6">The sequence shown here is derived from an EMBL/GenBank/DDBJ whole genome shotgun (WGS) entry which is preliminary data.</text>
</comment>
<dbReference type="InterPro" id="IPR007471">
    <property type="entry name" value="N-end_Aminoacyl_Trfase_N"/>
</dbReference>
<evidence type="ECO:0000313" key="7">
    <source>
        <dbReference type="Proteomes" id="UP000587760"/>
    </source>
</evidence>
<dbReference type="InterPro" id="IPR016181">
    <property type="entry name" value="Acyl_CoA_acyltransferase"/>
</dbReference>
<dbReference type="EC" id="2.3.2.8" evidence="6"/>
<dbReference type="GO" id="GO:0004057">
    <property type="term" value="F:arginyl-tRNA--protein transferase activity"/>
    <property type="evidence" value="ECO:0007669"/>
    <property type="project" value="UniProtKB-EC"/>
</dbReference>
<keyword evidence="2 6" id="KW-0808">Transferase</keyword>